<evidence type="ECO:0000313" key="2">
    <source>
        <dbReference type="Proteomes" id="UP001162992"/>
    </source>
</evidence>
<reference evidence="2" key="1">
    <citation type="journal article" date="2024" name="Proc. Natl. Acad. Sci. U.S.A.">
        <title>Extraordinary preservation of gene collinearity over three hundred million years revealed in homosporous lycophytes.</title>
        <authorList>
            <person name="Li C."/>
            <person name="Wickell D."/>
            <person name="Kuo L.Y."/>
            <person name="Chen X."/>
            <person name="Nie B."/>
            <person name="Liao X."/>
            <person name="Peng D."/>
            <person name="Ji J."/>
            <person name="Jenkins J."/>
            <person name="Williams M."/>
            <person name="Shu S."/>
            <person name="Plott C."/>
            <person name="Barry K."/>
            <person name="Rajasekar S."/>
            <person name="Grimwood J."/>
            <person name="Han X."/>
            <person name="Sun S."/>
            <person name="Hou Z."/>
            <person name="He W."/>
            <person name="Dai G."/>
            <person name="Sun C."/>
            <person name="Schmutz J."/>
            <person name="Leebens-Mack J.H."/>
            <person name="Li F.W."/>
            <person name="Wang L."/>
        </authorList>
    </citation>
    <scope>NUCLEOTIDE SEQUENCE [LARGE SCALE GENOMIC DNA]</scope>
    <source>
        <strain evidence="2">cv. PW_Plant_1</strain>
    </source>
</reference>
<organism evidence="1 2">
    <name type="scientific">Diphasiastrum complanatum</name>
    <name type="common">Issler's clubmoss</name>
    <name type="synonym">Lycopodium complanatum</name>
    <dbReference type="NCBI Taxonomy" id="34168"/>
    <lineage>
        <taxon>Eukaryota</taxon>
        <taxon>Viridiplantae</taxon>
        <taxon>Streptophyta</taxon>
        <taxon>Embryophyta</taxon>
        <taxon>Tracheophyta</taxon>
        <taxon>Lycopodiopsida</taxon>
        <taxon>Lycopodiales</taxon>
        <taxon>Lycopodiaceae</taxon>
        <taxon>Lycopodioideae</taxon>
        <taxon>Diphasiastrum</taxon>
    </lineage>
</organism>
<gene>
    <name evidence="1" type="ORF">O6H91_17G067600</name>
</gene>
<comment type="caution">
    <text evidence="1">The sequence shown here is derived from an EMBL/GenBank/DDBJ whole genome shotgun (WGS) entry which is preliminary data.</text>
</comment>
<sequence length="497" mass="56745">MSKISWRSLNWSFAILTRRPPIRTVSPIASLPLLKARGSTSISCKKGHRRENVFAPLSMKKVEIWSSSIVTCTSIDLVKSFYSTFVPSLYFFSYPGQSCSFELREPRVPCSLGSSELYWGCIYRQNYWPLKGPSAFPFSLGVSYMPSVHQNYSTVASSALNRTPALEADVAAESDLHYTEALNLEASASQDWHQHEDCQEAVSSFSQTQPLDVYIPVEAFFIAGNVDLKGLSEEPFVDVISGRKHLVIRCQDHPHAAYSLKATGTEESWRTKRYMVVFQWGSVVLFNFRSSKEEETINIVKRHCKDIFKEEIKDTYGVLVRPTLDRYSQGGQDKIMVKILDTDGLRIISLILSQSIALDHYTKAIDGMLTTFGELNRTMELTGNFKLHRKKLFQLVASANSTLSDAILRIGLLERSDVAWQNANYDRIWSFLREDFELDERFESLEKKTDIIQHNVKFYLDILQNRKSDFLEWIIIVLITGEIMVSLYDILHDTGTL</sequence>
<dbReference type="Proteomes" id="UP001162992">
    <property type="component" value="Chromosome 17"/>
</dbReference>
<protein>
    <submittedName>
        <fullName evidence="1">Uncharacterized protein</fullName>
    </submittedName>
</protein>
<keyword evidence="2" id="KW-1185">Reference proteome</keyword>
<accession>A0ACC2B7T1</accession>
<evidence type="ECO:0000313" key="1">
    <source>
        <dbReference type="EMBL" id="KAJ7525806.1"/>
    </source>
</evidence>
<name>A0ACC2B7T1_DIPCM</name>
<proteinExistence type="predicted"/>
<dbReference type="EMBL" id="CM055108">
    <property type="protein sequence ID" value="KAJ7525806.1"/>
    <property type="molecule type" value="Genomic_DNA"/>
</dbReference>